<feature type="domain" description="Cupin type-2" evidence="2">
    <location>
        <begin position="100"/>
        <end position="165"/>
    </location>
</feature>
<dbReference type="InterPro" id="IPR047142">
    <property type="entry name" value="OryJ/VirC-like"/>
</dbReference>
<keyword evidence="4" id="KW-1185">Reference proteome</keyword>
<dbReference type="InterPro" id="IPR013096">
    <property type="entry name" value="Cupin_2"/>
</dbReference>
<proteinExistence type="predicted"/>
<name>A0AAE0K0E8_9PEZI</name>
<dbReference type="Proteomes" id="UP001287356">
    <property type="component" value="Unassembled WGS sequence"/>
</dbReference>
<dbReference type="InterPro" id="IPR011051">
    <property type="entry name" value="RmlC_Cupin_sf"/>
</dbReference>
<evidence type="ECO:0000313" key="4">
    <source>
        <dbReference type="Proteomes" id="UP001287356"/>
    </source>
</evidence>
<feature type="region of interest" description="Disordered" evidence="1">
    <location>
        <begin position="1"/>
        <end position="23"/>
    </location>
</feature>
<protein>
    <recommendedName>
        <fullName evidence="2">Cupin type-2 domain-containing protein</fullName>
    </recommendedName>
</protein>
<sequence>MADSKTTPEDPPPAPHRYTTTHDAVSGKSIFSPSLPETVAGYGSIGMQVFDSYKTFSTPLDMSDDADIAALKSDVAQRAADVAPSSVWFPAPGESLLRYCDWAPGATLDLHRTETIDFGVVLQGAMELTLDSGEVRVLRVGDTIVQRGTLHSWRNPSDTVWARVIFFLLGTPPVKVNGEEKAEHLPWKG</sequence>
<dbReference type="SUPFAM" id="SSF51182">
    <property type="entry name" value="RmlC-like cupins"/>
    <property type="match status" value="1"/>
</dbReference>
<reference evidence="3" key="1">
    <citation type="journal article" date="2023" name="Mol. Phylogenet. Evol.">
        <title>Genome-scale phylogeny and comparative genomics of the fungal order Sordariales.</title>
        <authorList>
            <person name="Hensen N."/>
            <person name="Bonometti L."/>
            <person name="Westerberg I."/>
            <person name="Brannstrom I.O."/>
            <person name="Guillou S."/>
            <person name="Cros-Aarteil S."/>
            <person name="Calhoun S."/>
            <person name="Haridas S."/>
            <person name="Kuo A."/>
            <person name="Mondo S."/>
            <person name="Pangilinan J."/>
            <person name="Riley R."/>
            <person name="LaButti K."/>
            <person name="Andreopoulos B."/>
            <person name="Lipzen A."/>
            <person name="Chen C."/>
            <person name="Yan M."/>
            <person name="Daum C."/>
            <person name="Ng V."/>
            <person name="Clum A."/>
            <person name="Steindorff A."/>
            <person name="Ohm R.A."/>
            <person name="Martin F."/>
            <person name="Silar P."/>
            <person name="Natvig D.O."/>
            <person name="Lalanne C."/>
            <person name="Gautier V."/>
            <person name="Ament-Velasquez S.L."/>
            <person name="Kruys A."/>
            <person name="Hutchinson M.I."/>
            <person name="Powell A.J."/>
            <person name="Barry K."/>
            <person name="Miller A.N."/>
            <person name="Grigoriev I.V."/>
            <person name="Debuchy R."/>
            <person name="Gladieux P."/>
            <person name="Hiltunen Thoren M."/>
            <person name="Johannesson H."/>
        </authorList>
    </citation>
    <scope>NUCLEOTIDE SEQUENCE</scope>
    <source>
        <strain evidence="3">CBS 958.72</strain>
    </source>
</reference>
<evidence type="ECO:0000256" key="1">
    <source>
        <dbReference type="SAM" id="MobiDB-lite"/>
    </source>
</evidence>
<dbReference type="PANTHER" id="PTHR36156">
    <property type="entry name" value="SLR2101 PROTEIN"/>
    <property type="match status" value="1"/>
</dbReference>
<evidence type="ECO:0000259" key="2">
    <source>
        <dbReference type="Pfam" id="PF07883"/>
    </source>
</evidence>
<evidence type="ECO:0000313" key="3">
    <source>
        <dbReference type="EMBL" id="KAK3367397.1"/>
    </source>
</evidence>
<dbReference type="Pfam" id="PF07883">
    <property type="entry name" value="Cupin_2"/>
    <property type="match status" value="1"/>
</dbReference>
<organism evidence="3 4">
    <name type="scientific">Lasiosphaeria ovina</name>
    <dbReference type="NCBI Taxonomy" id="92902"/>
    <lineage>
        <taxon>Eukaryota</taxon>
        <taxon>Fungi</taxon>
        <taxon>Dikarya</taxon>
        <taxon>Ascomycota</taxon>
        <taxon>Pezizomycotina</taxon>
        <taxon>Sordariomycetes</taxon>
        <taxon>Sordariomycetidae</taxon>
        <taxon>Sordariales</taxon>
        <taxon>Lasiosphaeriaceae</taxon>
        <taxon>Lasiosphaeria</taxon>
    </lineage>
</organism>
<gene>
    <name evidence="3" type="ORF">B0T24DRAFT_534650</name>
</gene>
<dbReference type="PANTHER" id="PTHR36156:SF2">
    <property type="entry name" value="CUPIN TYPE-2 DOMAIN-CONTAINING PROTEIN"/>
    <property type="match status" value="1"/>
</dbReference>
<dbReference type="AlphaFoldDB" id="A0AAE0K0E8"/>
<reference evidence="3" key="2">
    <citation type="submission" date="2023-06" db="EMBL/GenBank/DDBJ databases">
        <authorList>
            <consortium name="Lawrence Berkeley National Laboratory"/>
            <person name="Haridas S."/>
            <person name="Hensen N."/>
            <person name="Bonometti L."/>
            <person name="Westerberg I."/>
            <person name="Brannstrom I.O."/>
            <person name="Guillou S."/>
            <person name="Cros-Aarteil S."/>
            <person name="Calhoun S."/>
            <person name="Kuo A."/>
            <person name="Mondo S."/>
            <person name="Pangilinan J."/>
            <person name="Riley R."/>
            <person name="Labutti K."/>
            <person name="Andreopoulos B."/>
            <person name="Lipzen A."/>
            <person name="Chen C."/>
            <person name="Yanf M."/>
            <person name="Daum C."/>
            <person name="Ng V."/>
            <person name="Clum A."/>
            <person name="Steindorff A."/>
            <person name="Ohm R."/>
            <person name="Martin F."/>
            <person name="Silar P."/>
            <person name="Natvig D."/>
            <person name="Lalanne C."/>
            <person name="Gautier V."/>
            <person name="Ament-Velasquez S.L."/>
            <person name="Kruys A."/>
            <person name="Hutchinson M.I."/>
            <person name="Powell A.J."/>
            <person name="Barry K."/>
            <person name="Miller A.N."/>
            <person name="Grigoriev I.V."/>
            <person name="Debuchy R."/>
            <person name="Gladieux P."/>
            <person name="Thoren M.H."/>
            <person name="Johannesson H."/>
        </authorList>
    </citation>
    <scope>NUCLEOTIDE SEQUENCE</scope>
    <source>
        <strain evidence="3">CBS 958.72</strain>
    </source>
</reference>
<comment type="caution">
    <text evidence="3">The sequence shown here is derived from an EMBL/GenBank/DDBJ whole genome shotgun (WGS) entry which is preliminary data.</text>
</comment>
<dbReference type="Gene3D" id="2.60.120.10">
    <property type="entry name" value="Jelly Rolls"/>
    <property type="match status" value="1"/>
</dbReference>
<dbReference type="EMBL" id="JAULSN010000007">
    <property type="protein sequence ID" value="KAK3367397.1"/>
    <property type="molecule type" value="Genomic_DNA"/>
</dbReference>
<dbReference type="InterPro" id="IPR014710">
    <property type="entry name" value="RmlC-like_jellyroll"/>
</dbReference>
<dbReference type="CDD" id="cd02231">
    <property type="entry name" value="cupin_BLL6423-like"/>
    <property type="match status" value="1"/>
</dbReference>
<accession>A0AAE0K0E8</accession>